<keyword evidence="3" id="KW-1185">Reference proteome</keyword>
<feature type="non-terminal residue" evidence="2">
    <location>
        <position position="27"/>
    </location>
</feature>
<organism evidence="2 3">
    <name type="scientific">Culex pipiens pipiens</name>
    <name type="common">Northern house mosquito</name>
    <dbReference type="NCBI Taxonomy" id="38569"/>
    <lineage>
        <taxon>Eukaryota</taxon>
        <taxon>Metazoa</taxon>
        <taxon>Ecdysozoa</taxon>
        <taxon>Arthropoda</taxon>
        <taxon>Hexapoda</taxon>
        <taxon>Insecta</taxon>
        <taxon>Pterygota</taxon>
        <taxon>Neoptera</taxon>
        <taxon>Endopterygota</taxon>
        <taxon>Diptera</taxon>
        <taxon>Nematocera</taxon>
        <taxon>Culicoidea</taxon>
        <taxon>Culicidae</taxon>
        <taxon>Culicinae</taxon>
        <taxon>Culicini</taxon>
        <taxon>Culex</taxon>
        <taxon>Culex</taxon>
    </lineage>
</organism>
<evidence type="ECO:0000256" key="1">
    <source>
        <dbReference type="SAM" id="MobiDB-lite"/>
    </source>
</evidence>
<evidence type="ECO:0000313" key="2">
    <source>
        <dbReference type="EMBL" id="KAL1373892.1"/>
    </source>
</evidence>
<name>A0ABD1CCJ3_CULPP</name>
<evidence type="ECO:0000313" key="3">
    <source>
        <dbReference type="Proteomes" id="UP001562425"/>
    </source>
</evidence>
<dbReference type="Proteomes" id="UP001562425">
    <property type="component" value="Unassembled WGS sequence"/>
</dbReference>
<feature type="region of interest" description="Disordered" evidence="1">
    <location>
        <begin position="1"/>
        <end position="27"/>
    </location>
</feature>
<protein>
    <submittedName>
        <fullName evidence="2">Uncharacterized protein</fullName>
    </submittedName>
</protein>
<gene>
    <name evidence="2" type="ORF">pipiens_018392</name>
</gene>
<dbReference type="EMBL" id="JBEHCU010013873">
    <property type="protein sequence ID" value="KAL1373892.1"/>
    <property type="molecule type" value="Genomic_DNA"/>
</dbReference>
<sequence>MSDTYDEEYEETHTVTRKSTTTFKIEE</sequence>
<dbReference type="AlphaFoldDB" id="A0ABD1CCJ3"/>
<accession>A0ABD1CCJ3</accession>
<proteinExistence type="predicted"/>
<comment type="caution">
    <text evidence="2">The sequence shown here is derived from an EMBL/GenBank/DDBJ whole genome shotgun (WGS) entry which is preliminary data.</text>
</comment>
<feature type="compositionally biased region" description="Acidic residues" evidence="1">
    <location>
        <begin position="1"/>
        <end position="10"/>
    </location>
</feature>
<reference evidence="2 3" key="1">
    <citation type="submission" date="2024-05" db="EMBL/GenBank/DDBJ databases">
        <title>Culex pipiens pipiens assembly and annotation.</title>
        <authorList>
            <person name="Alout H."/>
            <person name="Durand T."/>
        </authorList>
    </citation>
    <scope>NUCLEOTIDE SEQUENCE [LARGE SCALE GENOMIC DNA]</scope>
    <source>
        <strain evidence="2">HA-2024</strain>
        <tissue evidence="2">Whole body</tissue>
    </source>
</reference>
<feature type="compositionally biased region" description="Polar residues" evidence="1">
    <location>
        <begin position="17"/>
        <end position="27"/>
    </location>
</feature>